<evidence type="ECO:0008006" key="4">
    <source>
        <dbReference type="Google" id="ProtNLM"/>
    </source>
</evidence>
<evidence type="ECO:0000256" key="1">
    <source>
        <dbReference type="SAM" id="MobiDB-lite"/>
    </source>
</evidence>
<feature type="compositionally biased region" description="Low complexity" evidence="1">
    <location>
        <begin position="240"/>
        <end position="251"/>
    </location>
</feature>
<accession>A0A6A6A1S8</accession>
<feature type="compositionally biased region" description="Low complexity" evidence="1">
    <location>
        <begin position="17"/>
        <end position="36"/>
    </location>
</feature>
<feature type="compositionally biased region" description="Low complexity" evidence="1">
    <location>
        <begin position="58"/>
        <end position="75"/>
    </location>
</feature>
<reference evidence="2" key="1">
    <citation type="journal article" date="2020" name="Stud. Mycol.">
        <title>101 Dothideomycetes genomes: a test case for predicting lifestyles and emergence of pathogens.</title>
        <authorList>
            <person name="Haridas S."/>
            <person name="Albert R."/>
            <person name="Binder M."/>
            <person name="Bloem J."/>
            <person name="Labutti K."/>
            <person name="Salamov A."/>
            <person name="Andreopoulos B."/>
            <person name="Baker S."/>
            <person name="Barry K."/>
            <person name="Bills G."/>
            <person name="Bluhm B."/>
            <person name="Cannon C."/>
            <person name="Castanera R."/>
            <person name="Culley D."/>
            <person name="Daum C."/>
            <person name="Ezra D."/>
            <person name="Gonzalez J."/>
            <person name="Henrissat B."/>
            <person name="Kuo A."/>
            <person name="Liang C."/>
            <person name="Lipzen A."/>
            <person name="Lutzoni F."/>
            <person name="Magnuson J."/>
            <person name="Mondo S."/>
            <person name="Nolan M."/>
            <person name="Ohm R."/>
            <person name="Pangilinan J."/>
            <person name="Park H.-J."/>
            <person name="Ramirez L."/>
            <person name="Alfaro M."/>
            <person name="Sun H."/>
            <person name="Tritt A."/>
            <person name="Yoshinaga Y."/>
            <person name="Zwiers L.-H."/>
            <person name="Turgeon B."/>
            <person name="Goodwin S."/>
            <person name="Spatafora J."/>
            <person name="Crous P."/>
            <person name="Grigoriev I."/>
        </authorList>
    </citation>
    <scope>NUCLEOTIDE SEQUENCE</scope>
    <source>
        <strain evidence="2">CBS 119687</strain>
    </source>
</reference>
<organism evidence="2 3">
    <name type="scientific">Dothidotthia symphoricarpi CBS 119687</name>
    <dbReference type="NCBI Taxonomy" id="1392245"/>
    <lineage>
        <taxon>Eukaryota</taxon>
        <taxon>Fungi</taxon>
        <taxon>Dikarya</taxon>
        <taxon>Ascomycota</taxon>
        <taxon>Pezizomycotina</taxon>
        <taxon>Dothideomycetes</taxon>
        <taxon>Pleosporomycetidae</taxon>
        <taxon>Pleosporales</taxon>
        <taxon>Dothidotthiaceae</taxon>
        <taxon>Dothidotthia</taxon>
    </lineage>
</organism>
<feature type="region of interest" description="Disordered" evidence="1">
    <location>
        <begin position="223"/>
        <end position="274"/>
    </location>
</feature>
<feature type="compositionally biased region" description="Polar residues" evidence="1">
    <location>
        <begin position="136"/>
        <end position="147"/>
    </location>
</feature>
<name>A0A6A6A1S8_9PLEO</name>
<dbReference type="EMBL" id="ML977515">
    <property type="protein sequence ID" value="KAF2125799.1"/>
    <property type="molecule type" value="Genomic_DNA"/>
</dbReference>
<dbReference type="AlphaFoldDB" id="A0A6A6A1S8"/>
<feature type="region of interest" description="Disordered" evidence="1">
    <location>
        <begin position="1"/>
        <end position="150"/>
    </location>
</feature>
<dbReference type="PANTHER" id="PTHR42084">
    <property type="entry name" value="YALI0E26631P"/>
    <property type="match status" value="1"/>
</dbReference>
<proteinExistence type="predicted"/>
<dbReference type="OrthoDB" id="5420391at2759"/>
<dbReference type="Proteomes" id="UP000799771">
    <property type="component" value="Unassembled WGS sequence"/>
</dbReference>
<dbReference type="RefSeq" id="XP_033520191.1">
    <property type="nucleotide sequence ID" value="XM_033664286.1"/>
</dbReference>
<gene>
    <name evidence="2" type="ORF">P153DRAFT_299574</name>
</gene>
<evidence type="ECO:0000313" key="3">
    <source>
        <dbReference type="Proteomes" id="UP000799771"/>
    </source>
</evidence>
<protein>
    <recommendedName>
        <fullName evidence="4">Serine/threonine-protein kinase ppk6</fullName>
    </recommendedName>
</protein>
<dbReference type="PANTHER" id="PTHR42084:SF1">
    <property type="entry name" value="SERINE_THREONINE-PROTEIN KINASE PPK6"/>
    <property type="match status" value="1"/>
</dbReference>
<evidence type="ECO:0000313" key="2">
    <source>
        <dbReference type="EMBL" id="KAF2125799.1"/>
    </source>
</evidence>
<dbReference type="GeneID" id="54404718"/>
<feature type="compositionally biased region" description="Acidic residues" evidence="1">
    <location>
        <begin position="117"/>
        <end position="133"/>
    </location>
</feature>
<keyword evidence="3" id="KW-1185">Reference proteome</keyword>
<sequence length="487" mass="52529">MSADLFAEFGTEPGSNQQQASGSFAQASAQPAPSFGFFDDLNTTPAPVTQWQPPPPTQDFQGSKITPAPIATPAPSNDDTDDWGDFEGGSSAPDEPSSQKAPIIKAKRPTDSSVLFDAEEDLDDDDDFGDFEGTESKPTPTLPTGGSSALVDLLGDTNVLPIKPSVASKRGGGHADRKVKPAFTAQKSSASGFGIVSNPKPSSLGSTIQKVDDSWDTFDDWEASIPTRPVPHAQDKARATKSTTISTSSAAPAPVLSPTSNDPQPGELPPTNVPPPGVLLTLFSPLFAEAQDKLFKPMAAQTLPMRNKLLAEPATIKFLQGYLMLASVAAHIIAGRKLRWKRDQHLSQGMRIGPASSRATSGMKLTGIDKGENLKEEREASDVVRIWKDQVGRLRHVVSGANQIKAGVLRPVPDLQETMPVKALKQSEGGIPARQPCMLCGLKREERVTLADMEIEDSFGEWWIDQVNMHRGCRNLWNEHKDKLRQR</sequence>
<feature type="region of interest" description="Disordered" evidence="1">
    <location>
        <begin position="183"/>
        <end position="207"/>
    </location>
</feature>